<accession>M0HMX4</accession>
<sequence length="102" mass="11375">MTNTTTTTTETDGAETITVTILIDGHEYIRQVEGTHWARDDSRTLYVYDGPQTVLEAADQHVVEVFREDRVDTVGMIDRSTELEHGQSDDEAPASTTTTRSD</sequence>
<dbReference type="RefSeq" id="WP_008325014.1">
    <property type="nucleotide sequence ID" value="NZ_AOLK01000020.1"/>
</dbReference>
<dbReference type="EMBL" id="AOLK01000020">
    <property type="protein sequence ID" value="ELZ84454.1"/>
    <property type="molecule type" value="Genomic_DNA"/>
</dbReference>
<evidence type="ECO:0000256" key="1">
    <source>
        <dbReference type="SAM" id="MobiDB-lite"/>
    </source>
</evidence>
<comment type="caution">
    <text evidence="2">The sequence shown here is derived from an EMBL/GenBank/DDBJ whole genome shotgun (WGS) entry which is preliminary data.</text>
</comment>
<feature type="compositionally biased region" description="Basic and acidic residues" evidence="1">
    <location>
        <begin position="79"/>
        <end position="88"/>
    </location>
</feature>
<dbReference type="Proteomes" id="UP000011612">
    <property type="component" value="Unassembled WGS sequence"/>
</dbReference>
<reference evidence="2 3" key="1">
    <citation type="journal article" date="2014" name="PLoS Genet.">
        <title>Phylogenetically driven sequencing of extremely halophilic archaea reveals strategies for static and dynamic osmo-response.</title>
        <authorList>
            <person name="Becker E.A."/>
            <person name="Seitzer P.M."/>
            <person name="Tritt A."/>
            <person name="Larsen D."/>
            <person name="Krusor M."/>
            <person name="Yao A.I."/>
            <person name="Wu D."/>
            <person name="Madern D."/>
            <person name="Eisen J.A."/>
            <person name="Darling A.E."/>
            <person name="Facciotti M.T."/>
        </authorList>
    </citation>
    <scope>NUCLEOTIDE SEQUENCE [LARGE SCALE GENOMIC DNA]</scope>
    <source>
        <strain evidence="2 3">ATCC BAA-1513</strain>
    </source>
</reference>
<evidence type="ECO:0000313" key="2">
    <source>
        <dbReference type="EMBL" id="ELZ84454.1"/>
    </source>
</evidence>
<proteinExistence type="predicted"/>
<dbReference type="AlphaFoldDB" id="M0HMX4"/>
<name>M0HMX4_HALEO</name>
<evidence type="ECO:0000313" key="3">
    <source>
        <dbReference type="Proteomes" id="UP000011612"/>
    </source>
</evidence>
<dbReference type="STRING" id="1230453.C453_12946"/>
<keyword evidence="3" id="KW-1185">Reference proteome</keyword>
<feature type="region of interest" description="Disordered" evidence="1">
    <location>
        <begin position="77"/>
        <end position="102"/>
    </location>
</feature>
<dbReference type="PATRIC" id="fig|1230453.4.peg.2562"/>
<protein>
    <submittedName>
        <fullName evidence="2">Uncharacterized protein</fullName>
    </submittedName>
</protein>
<dbReference type="OrthoDB" id="307999at2157"/>
<organism evidence="2 3">
    <name type="scientific">Haloferax elongans ATCC BAA-1513</name>
    <dbReference type="NCBI Taxonomy" id="1230453"/>
    <lineage>
        <taxon>Archaea</taxon>
        <taxon>Methanobacteriati</taxon>
        <taxon>Methanobacteriota</taxon>
        <taxon>Stenosarchaea group</taxon>
        <taxon>Halobacteria</taxon>
        <taxon>Halobacteriales</taxon>
        <taxon>Haloferacaceae</taxon>
        <taxon>Haloferax</taxon>
    </lineage>
</organism>
<gene>
    <name evidence="2" type="ORF">C453_12946</name>
</gene>